<dbReference type="Proteomes" id="UP000051326">
    <property type="component" value="Unassembled WGS sequence"/>
</dbReference>
<organism evidence="1 2">
    <name type="scientific">Leisingera aquaemixtae</name>
    <dbReference type="NCBI Taxonomy" id="1396826"/>
    <lineage>
        <taxon>Bacteria</taxon>
        <taxon>Pseudomonadati</taxon>
        <taxon>Pseudomonadota</taxon>
        <taxon>Alphaproteobacteria</taxon>
        <taxon>Rhodobacterales</taxon>
        <taxon>Roseobacteraceae</taxon>
        <taxon>Leisingera</taxon>
    </lineage>
</organism>
<protein>
    <submittedName>
        <fullName evidence="1">Uncharacterized protein</fullName>
    </submittedName>
</protein>
<proteinExistence type="predicted"/>
<dbReference type="EMBL" id="CYSR01000037">
    <property type="protein sequence ID" value="CUI01881.1"/>
    <property type="molecule type" value="Genomic_DNA"/>
</dbReference>
<gene>
    <name evidence="1" type="ORF">PHA8399_04030</name>
</gene>
<dbReference type="AlphaFoldDB" id="A0A0P1HEE0"/>
<reference evidence="1 2" key="1">
    <citation type="submission" date="2015-09" db="EMBL/GenBank/DDBJ databases">
        <authorList>
            <consortium name="Swine Surveillance"/>
        </authorList>
    </citation>
    <scope>NUCLEOTIDE SEQUENCE [LARGE SCALE GENOMIC DNA]</scope>
    <source>
        <strain evidence="1 2">CECT 8399</strain>
    </source>
</reference>
<dbReference type="RefSeq" id="WP_058287870.1">
    <property type="nucleotide sequence ID" value="NZ_CYSR01000037.1"/>
</dbReference>
<evidence type="ECO:0000313" key="2">
    <source>
        <dbReference type="Proteomes" id="UP000051326"/>
    </source>
</evidence>
<evidence type="ECO:0000313" key="1">
    <source>
        <dbReference type="EMBL" id="CUI01881.1"/>
    </source>
</evidence>
<name>A0A0P1HEE0_9RHOB</name>
<sequence>MKQDDVPEIPAYGDPEFDEALSALVRSADVMRKTLMLIVGAKADPERVFREHGEVLMQSEAVIQAWATHMGIEAD</sequence>
<accession>A0A0P1HEE0</accession>